<sequence length="342" mass="37164">MPLPLPLMRRPSNPTGESKFFRRKSSELVEWEYKSKNPGKMHACGHDVHVTMLLGAAKLLQQRSSELQGTIKLVFQPGEEGHAGAFYMLKEGALDKVQAIFGLHVAPEMPTGTIGSRPGPMLAGSARFIATIQGKGGDAAMPHATRDPVLAASLAIISLQQIISRETNPLEARVISVGFIEGGQAGNVITEMVKFGGTFRSMSTEGLSYLMQRIKEVIEMQAAVQQCNATVDFLEDKLKPYPATVNDEAMYKHAKSVGESLLGEPNVYLLPMTMGAEDFSFYSQKMPAAFFMIGANNETLKSNSKQLHSPYLFIDEEVLPIGAALHAAVAISYLDSHLVGTH</sequence>
<feature type="binding site" evidence="4">
    <location>
        <position position="308"/>
    </location>
    <ligand>
        <name>Mn(2+)</name>
        <dbReference type="ChEBI" id="CHEBI:29035"/>
        <label>2</label>
    </ligand>
</feature>
<dbReference type="Gene3D" id="3.30.70.360">
    <property type="match status" value="1"/>
</dbReference>
<dbReference type="InterPro" id="IPR011650">
    <property type="entry name" value="Peptidase_M20_dimer"/>
</dbReference>
<dbReference type="Pfam" id="PF07687">
    <property type="entry name" value="M20_dimer"/>
    <property type="match status" value="1"/>
</dbReference>
<dbReference type="PIRSF" id="PIRSF005962">
    <property type="entry name" value="Pept_M20D_amidohydro"/>
    <property type="match status" value="1"/>
</dbReference>
<dbReference type="SUPFAM" id="SSF55031">
    <property type="entry name" value="Bacterial exopeptidase dimerisation domain"/>
    <property type="match status" value="1"/>
</dbReference>
<accession>A0A2N9ICC0</accession>
<evidence type="ECO:0000256" key="1">
    <source>
        <dbReference type="ARBA" id="ARBA00006153"/>
    </source>
</evidence>
<dbReference type="GO" id="GO:0005783">
    <property type="term" value="C:endoplasmic reticulum"/>
    <property type="evidence" value="ECO:0007669"/>
    <property type="project" value="TreeGrafter"/>
</dbReference>
<dbReference type="AlphaFoldDB" id="A0A2N9ICC0"/>
<evidence type="ECO:0000256" key="4">
    <source>
        <dbReference type="PIRSR" id="PIRSR005962-1"/>
    </source>
</evidence>
<dbReference type="GO" id="GO:0010179">
    <property type="term" value="F:IAA-Ala conjugate hydrolase activity"/>
    <property type="evidence" value="ECO:0007669"/>
    <property type="project" value="TreeGrafter"/>
</dbReference>
<feature type="binding site" evidence="4">
    <location>
        <position position="44"/>
    </location>
    <ligand>
        <name>Mn(2+)</name>
        <dbReference type="ChEBI" id="CHEBI:29035"/>
        <label>2</label>
    </ligand>
</feature>
<gene>
    <name evidence="6" type="ORF">FSB_LOCUS49615</name>
</gene>
<feature type="binding site" evidence="4">
    <location>
        <position position="46"/>
    </location>
    <ligand>
        <name>Mn(2+)</name>
        <dbReference type="ChEBI" id="CHEBI:29035"/>
        <label>2</label>
    </ligand>
</feature>
<evidence type="ECO:0000259" key="5">
    <source>
        <dbReference type="Pfam" id="PF07687"/>
    </source>
</evidence>
<evidence type="ECO:0000313" key="6">
    <source>
        <dbReference type="EMBL" id="SPD21733.1"/>
    </source>
</evidence>
<name>A0A2N9ICC0_FAGSY</name>
<dbReference type="GO" id="GO:0046872">
    <property type="term" value="F:metal ion binding"/>
    <property type="evidence" value="ECO:0007669"/>
    <property type="project" value="UniProtKB-KW"/>
</dbReference>
<reference evidence="6" key="1">
    <citation type="submission" date="2018-02" db="EMBL/GenBank/DDBJ databases">
        <authorList>
            <person name="Cohen D.B."/>
            <person name="Kent A.D."/>
        </authorList>
    </citation>
    <scope>NUCLEOTIDE SEQUENCE</scope>
</reference>
<dbReference type="NCBIfam" id="TIGR01891">
    <property type="entry name" value="amidohydrolases"/>
    <property type="match status" value="1"/>
</dbReference>
<comment type="similarity">
    <text evidence="1">Belongs to the peptidase M20 family.</text>
</comment>
<keyword evidence="3 4" id="KW-0464">Manganese</keyword>
<protein>
    <recommendedName>
        <fullName evidence="5">Peptidase M20 dimerisation domain-containing protein</fullName>
    </recommendedName>
</protein>
<keyword evidence="2" id="KW-0378">Hydrolase</keyword>
<dbReference type="InterPro" id="IPR036264">
    <property type="entry name" value="Bact_exopeptidase_dim_dom"/>
</dbReference>
<dbReference type="InterPro" id="IPR017439">
    <property type="entry name" value="Amidohydrolase"/>
</dbReference>
<feature type="binding site" evidence="4">
    <location>
        <position position="80"/>
    </location>
    <ligand>
        <name>Mn(2+)</name>
        <dbReference type="ChEBI" id="CHEBI:29035"/>
        <label>2</label>
    </ligand>
</feature>
<evidence type="ECO:0000256" key="3">
    <source>
        <dbReference type="ARBA" id="ARBA00023211"/>
    </source>
</evidence>
<dbReference type="Gene3D" id="3.40.630.10">
    <property type="entry name" value="Zn peptidases"/>
    <property type="match status" value="1"/>
</dbReference>
<organism evidence="6">
    <name type="scientific">Fagus sylvatica</name>
    <name type="common">Beechnut</name>
    <dbReference type="NCBI Taxonomy" id="28930"/>
    <lineage>
        <taxon>Eukaryota</taxon>
        <taxon>Viridiplantae</taxon>
        <taxon>Streptophyta</taxon>
        <taxon>Embryophyta</taxon>
        <taxon>Tracheophyta</taxon>
        <taxon>Spermatophyta</taxon>
        <taxon>Magnoliopsida</taxon>
        <taxon>eudicotyledons</taxon>
        <taxon>Gunneridae</taxon>
        <taxon>Pentapetalae</taxon>
        <taxon>rosids</taxon>
        <taxon>fabids</taxon>
        <taxon>Fagales</taxon>
        <taxon>Fagaceae</taxon>
        <taxon>Fagus</taxon>
    </lineage>
</organism>
<dbReference type="SUPFAM" id="SSF53187">
    <property type="entry name" value="Zn-dependent exopeptidases"/>
    <property type="match status" value="1"/>
</dbReference>
<keyword evidence="4" id="KW-0479">Metal-binding</keyword>
<evidence type="ECO:0000256" key="2">
    <source>
        <dbReference type="ARBA" id="ARBA00022801"/>
    </source>
</evidence>
<comment type="cofactor">
    <cofactor evidence="4">
        <name>Mn(2+)</name>
        <dbReference type="ChEBI" id="CHEBI:29035"/>
    </cofactor>
    <text evidence="4">The Mn(2+) ion enhances activity.</text>
</comment>
<feature type="domain" description="Peptidase M20 dimerisation" evidence="5">
    <location>
        <begin position="124"/>
        <end position="220"/>
    </location>
</feature>
<dbReference type="Pfam" id="PF01546">
    <property type="entry name" value="Peptidase_M20"/>
    <property type="match status" value="1"/>
</dbReference>
<dbReference type="EMBL" id="OIVN01005279">
    <property type="protein sequence ID" value="SPD21733.1"/>
    <property type="molecule type" value="Genomic_DNA"/>
</dbReference>
<dbReference type="FunFam" id="3.30.70.360:FF:000001">
    <property type="entry name" value="N-acetyldiaminopimelate deacetylase"/>
    <property type="match status" value="1"/>
</dbReference>
<dbReference type="PANTHER" id="PTHR11014:SF63">
    <property type="entry name" value="METALLOPEPTIDASE, PUTATIVE (AFU_ORTHOLOGUE AFUA_6G09600)-RELATED"/>
    <property type="match status" value="1"/>
</dbReference>
<feature type="binding site" evidence="4">
    <location>
        <position position="104"/>
    </location>
    <ligand>
        <name>Mn(2+)</name>
        <dbReference type="ChEBI" id="CHEBI:29035"/>
        <label>2</label>
    </ligand>
</feature>
<dbReference type="GO" id="GO:0009850">
    <property type="term" value="P:auxin metabolic process"/>
    <property type="evidence" value="ECO:0007669"/>
    <property type="project" value="TreeGrafter"/>
</dbReference>
<dbReference type="PANTHER" id="PTHR11014">
    <property type="entry name" value="PEPTIDASE M20 FAMILY MEMBER"/>
    <property type="match status" value="1"/>
</dbReference>
<dbReference type="InterPro" id="IPR002933">
    <property type="entry name" value="Peptidase_M20"/>
</dbReference>
<proteinExistence type="inferred from homology"/>